<evidence type="ECO:0000256" key="1">
    <source>
        <dbReference type="SAM" id="MobiDB-lite"/>
    </source>
</evidence>
<dbReference type="Proteomes" id="UP000694005">
    <property type="component" value="Chromosome A09"/>
</dbReference>
<feature type="region of interest" description="Disordered" evidence="1">
    <location>
        <begin position="146"/>
        <end position="249"/>
    </location>
</feature>
<dbReference type="InterPro" id="IPR025558">
    <property type="entry name" value="DUF4283"/>
</dbReference>
<proteinExistence type="predicted"/>
<dbReference type="EMBL" id="LS974625">
    <property type="protein sequence ID" value="CAG7865457.1"/>
    <property type="molecule type" value="Genomic_DNA"/>
</dbReference>
<evidence type="ECO:0000313" key="3">
    <source>
        <dbReference type="EMBL" id="CAG7865457.1"/>
    </source>
</evidence>
<feature type="region of interest" description="Disordered" evidence="1">
    <location>
        <begin position="1"/>
        <end position="45"/>
    </location>
</feature>
<name>A0A3P5Y4Z0_BRACM</name>
<sequence>MAGAPSLQQAPDPPDPGADNLGSGSPLHPSQFPPLPHSPEAVSKPQVSLPVLPFSPWNLGKLDTLALSPDNRTTTMVDLESPSTTMDISPTTVPIQISGKGLEQIQIFPSAKSKEIDFISAQYTTLSAKRKGTTSPTAAILFGTVVNPNTGTITDPPIASESSKDRSPAPGPEVLLSPCFEPPKVAPSLPSSGSLPTGQTKTPRPVGLAGASPSVEANSQNLPRKDPQASGNSSKPSPPDKSYAGKAKIGTDRSLRRLAPVAFSPVGIPQVRIPDEVFNRGAEAHKDFVLGVFTGKTPSYSQIQSVLSHIWGKGTKLVIHLRPQSHSMLVKIPNEYIRQKVVEQEIWHIGTSMFYVAQWSAQLAITPPTMDSIPLWAHVRGVPFDLYTREGLSLVAGNIGDPVEADEFTIRMVNLDVAHVKVRANCSKPLPSVAELIRSDGSVISVSVTYPWVPPTCPCCNRLGHLEKRCPNAQWAPSAKDSSTATDTANQSEHQKTAPQAKSAPPSQPKEKGNTHLHPSPRSSKDDTAAASSKVADSSVDCFTPVDKALGKAIFPQDSQAENPFSPAIGSLVVGPQVAKPYINVSSSKKRKGSHLSRRSSPETNGGNLSVNLFSGISLANPFLLLETQNLGHLSATGFPFNSKEPDGYSGQTTSISALVPCLESSATPVKGSSPPGGRNTKNL</sequence>
<gene>
    <name evidence="4" type="ORF">BRAA09T40138Z</name>
    <name evidence="3" type="ORF">BRAPAZ1V2_A09P59240.2</name>
</gene>
<dbReference type="PANTHER" id="PTHR31286">
    <property type="entry name" value="GLYCINE-RICH CELL WALL STRUCTURAL PROTEIN 1.8-LIKE"/>
    <property type="match status" value="1"/>
</dbReference>
<evidence type="ECO:0000313" key="4">
    <source>
        <dbReference type="EMBL" id="VDC62527.1"/>
    </source>
</evidence>
<dbReference type="AlphaFoldDB" id="A0A3P5Y4Z0"/>
<accession>A0A3P5Y4Z0</accession>
<feature type="region of interest" description="Disordered" evidence="1">
    <location>
        <begin position="584"/>
        <end position="607"/>
    </location>
</feature>
<protein>
    <recommendedName>
        <fullName evidence="2">DUF4283 domain-containing protein</fullName>
    </recommendedName>
</protein>
<dbReference type="Gramene" id="A09p59240.2_BraZ1">
    <property type="protein sequence ID" value="A09p59240.2_BraZ1.CDS.1"/>
    <property type="gene ID" value="A09g59240.2_BraZ1"/>
</dbReference>
<feature type="compositionally biased region" description="Polar residues" evidence="1">
    <location>
        <begin position="480"/>
        <end position="492"/>
    </location>
</feature>
<dbReference type="InterPro" id="IPR040256">
    <property type="entry name" value="At4g02000-like"/>
</dbReference>
<feature type="region of interest" description="Disordered" evidence="1">
    <location>
        <begin position="475"/>
        <end position="531"/>
    </location>
</feature>
<dbReference type="EMBL" id="LR031568">
    <property type="protein sequence ID" value="VDC62527.1"/>
    <property type="molecule type" value="Genomic_DNA"/>
</dbReference>
<evidence type="ECO:0000259" key="2">
    <source>
        <dbReference type="Pfam" id="PF14111"/>
    </source>
</evidence>
<dbReference type="Pfam" id="PF14111">
    <property type="entry name" value="DUF4283"/>
    <property type="match status" value="1"/>
</dbReference>
<feature type="compositionally biased region" description="Basic residues" evidence="1">
    <location>
        <begin position="588"/>
        <end position="598"/>
    </location>
</feature>
<feature type="domain" description="DUF4283" evidence="2">
    <location>
        <begin position="282"/>
        <end position="366"/>
    </location>
</feature>
<feature type="compositionally biased region" description="Low complexity" evidence="1">
    <location>
        <begin position="187"/>
        <end position="196"/>
    </location>
</feature>
<organism evidence="4">
    <name type="scientific">Brassica campestris</name>
    <name type="common">Field mustard</name>
    <dbReference type="NCBI Taxonomy" id="3711"/>
    <lineage>
        <taxon>Eukaryota</taxon>
        <taxon>Viridiplantae</taxon>
        <taxon>Streptophyta</taxon>
        <taxon>Embryophyta</taxon>
        <taxon>Tracheophyta</taxon>
        <taxon>Spermatophyta</taxon>
        <taxon>Magnoliopsida</taxon>
        <taxon>eudicotyledons</taxon>
        <taxon>Gunneridae</taxon>
        <taxon>Pentapetalae</taxon>
        <taxon>rosids</taxon>
        <taxon>malvids</taxon>
        <taxon>Brassicales</taxon>
        <taxon>Brassicaceae</taxon>
        <taxon>Brassiceae</taxon>
        <taxon>Brassica</taxon>
    </lineage>
</organism>
<reference evidence="4" key="1">
    <citation type="submission" date="2018-11" db="EMBL/GenBank/DDBJ databases">
        <authorList>
            <consortium name="Genoscope - CEA"/>
            <person name="William W."/>
        </authorList>
    </citation>
    <scope>NUCLEOTIDE SEQUENCE</scope>
</reference>
<dbReference type="PANTHER" id="PTHR31286:SF90">
    <property type="entry name" value="DUF4283 DOMAIN-CONTAINING PROTEIN"/>
    <property type="match status" value="1"/>
</dbReference>